<feature type="transmembrane region" description="Helical" evidence="14">
    <location>
        <begin position="280"/>
        <end position="300"/>
    </location>
</feature>
<dbReference type="GO" id="GO:0000139">
    <property type="term" value="C:Golgi membrane"/>
    <property type="evidence" value="ECO:0007669"/>
    <property type="project" value="UniProtKB-SubCell"/>
</dbReference>
<name>G3VC65_SARHA</name>
<dbReference type="OMA" id="DLVWQIS"/>
<dbReference type="Pfam" id="PF07690">
    <property type="entry name" value="MFS_1"/>
    <property type="match status" value="1"/>
</dbReference>
<dbReference type="Ensembl" id="ENSSHAT00000000779.2">
    <property type="protein sequence ID" value="ENSSHAP00000000769.1"/>
    <property type="gene ID" value="ENSSHAG00000000686.2"/>
</dbReference>
<dbReference type="GeneTree" id="ENSGT00940000159372"/>
<dbReference type="PANTHER" id="PTHR11360">
    <property type="entry name" value="MONOCARBOXYLATE TRANSPORTER"/>
    <property type="match status" value="1"/>
</dbReference>
<dbReference type="GO" id="GO:0008028">
    <property type="term" value="F:monocarboxylic acid transmembrane transporter activity"/>
    <property type="evidence" value="ECO:0007669"/>
    <property type="project" value="TreeGrafter"/>
</dbReference>
<dbReference type="AlphaFoldDB" id="G3VC65"/>
<dbReference type="FunCoup" id="G3VC65">
    <property type="interactions" value="581"/>
</dbReference>
<evidence type="ECO:0000256" key="13">
    <source>
        <dbReference type="ARBA" id="ARBA00078721"/>
    </source>
</evidence>
<keyword evidence="8 14" id="KW-1133">Transmembrane helix</keyword>
<dbReference type="InParanoid" id="G3VC65"/>
<evidence type="ECO:0000256" key="1">
    <source>
        <dbReference type="ARBA" id="ARBA00004651"/>
    </source>
</evidence>
<keyword evidence="4" id="KW-0813">Transport</keyword>
<sequence>MACPVEPPDGGWGWIVVLSAFFQSALVFGVLRSFGVFFLEFVSAFKEPAMRVSWITSIGIAVQQFGSPVGSALSTQFGPRPVVMTGGILAALGLMLASFATSLTHLYLSIGLISGSGWALTFTPTLACLSRYFSKRRSLATGLALTGIGLSSFVFAPFFQWLITYYAWRGALLLVAALSLHLVACGALLRPLRLAEDPSVGGPAAQLVSLLHHGPFLCYTAALTLINAGYFIPYVHLVAHAQDLGWDPLHAAFLLSLVAVADLTGRVFSGWLGDVSPGPVVQLLAMWSFLAGMALALLPVAQQSLVLMALAIVYGFTAGALTPVAFSVLPELVGVGKIYIGLGLVQLVESIGGLLGAPLSGYLRDLTGSYTASFVVAGGFLLTGSVVLCTLPGFFFCFFLPSASEQYSVTKSLEARVSPNRAEYEEGSPEVQDP</sequence>
<keyword evidence="9" id="KW-0333">Golgi apparatus</keyword>
<evidence type="ECO:0000256" key="2">
    <source>
        <dbReference type="ARBA" id="ARBA00004653"/>
    </source>
</evidence>
<evidence type="ECO:0000256" key="11">
    <source>
        <dbReference type="ARBA" id="ARBA00059080"/>
    </source>
</evidence>
<dbReference type="GO" id="GO:0005886">
    <property type="term" value="C:plasma membrane"/>
    <property type="evidence" value="ECO:0007669"/>
    <property type="project" value="UniProtKB-SubCell"/>
</dbReference>
<dbReference type="InterPro" id="IPR020846">
    <property type="entry name" value="MFS_dom"/>
</dbReference>
<evidence type="ECO:0000313" key="16">
    <source>
        <dbReference type="Ensembl" id="ENSSHAP00000000769.1"/>
    </source>
</evidence>
<comment type="function">
    <text evidence="11">Proton-linked monocarboxylate transporter. May catalyze the transport of monocarboxylates across the plasma membrane.</text>
</comment>
<dbReference type="PROSITE" id="PS50850">
    <property type="entry name" value="MFS"/>
    <property type="match status" value="1"/>
</dbReference>
<dbReference type="HOGENOM" id="CLU_001265_59_1_1"/>
<reference evidence="16" key="3">
    <citation type="submission" date="2025-09" db="UniProtKB">
        <authorList>
            <consortium name="Ensembl"/>
        </authorList>
    </citation>
    <scope>IDENTIFICATION</scope>
</reference>
<dbReference type="InterPro" id="IPR048233">
    <property type="entry name" value="MFS_MCT_13"/>
</dbReference>
<dbReference type="CTD" id="201232"/>
<keyword evidence="7" id="KW-0769">Symport</keyword>
<dbReference type="GO" id="GO:0005829">
    <property type="term" value="C:cytosol"/>
    <property type="evidence" value="ECO:0007669"/>
    <property type="project" value="Ensembl"/>
</dbReference>
<comment type="subcellular location">
    <subcellularLocation>
        <location evidence="1">Cell membrane</location>
        <topology evidence="1">Multi-pass membrane protein</topology>
    </subcellularLocation>
    <subcellularLocation>
        <location evidence="2">Golgi apparatus membrane</location>
        <topology evidence="2">Multi-pass membrane protein</topology>
    </subcellularLocation>
</comment>
<dbReference type="OrthoDB" id="2213137at2759"/>
<reference evidence="16 17" key="1">
    <citation type="journal article" date="2011" name="Proc. Natl. Acad. Sci. U.S.A.">
        <title>Genetic diversity and population structure of the endangered marsupial Sarcophilus harrisii (Tasmanian devil).</title>
        <authorList>
            <person name="Miller W."/>
            <person name="Hayes V.M."/>
            <person name="Ratan A."/>
            <person name="Petersen D.C."/>
            <person name="Wittekindt N.E."/>
            <person name="Miller J."/>
            <person name="Walenz B."/>
            <person name="Knight J."/>
            <person name="Qi J."/>
            <person name="Zhao F."/>
            <person name="Wang Q."/>
            <person name="Bedoya-Reina O.C."/>
            <person name="Katiyar N."/>
            <person name="Tomsho L.P."/>
            <person name="Kasson L.M."/>
            <person name="Hardie R.A."/>
            <person name="Woodbridge P."/>
            <person name="Tindall E.A."/>
            <person name="Bertelsen M.F."/>
            <person name="Dixon D."/>
            <person name="Pyecroft S."/>
            <person name="Helgen K.M."/>
            <person name="Lesk A.M."/>
            <person name="Pringle T.H."/>
            <person name="Patterson N."/>
            <person name="Zhang Y."/>
            <person name="Kreiss A."/>
            <person name="Woods G.M."/>
            <person name="Jones M.E."/>
            <person name="Schuster S.C."/>
        </authorList>
    </citation>
    <scope>NUCLEOTIDE SEQUENCE [LARGE SCALE GENOMIC DNA]</scope>
</reference>
<dbReference type="InterPro" id="IPR036259">
    <property type="entry name" value="MFS_trans_sf"/>
</dbReference>
<dbReference type="STRING" id="9305.ENSSHAP00000000769"/>
<evidence type="ECO:0000313" key="17">
    <source>
        <dbReference type="Proteomes" id="UP000007648"/>
    </source>
</evidence>
<accession>G3VC65</accession>
<dbReference type="eggNOG" id="KOG2504">
    <property type="taxonomic scope" value="Eukaryota"/>
</dbReference>
<feature type="transmembrane region" description="Helical" evidence="14">
    <location>
        <begin position="82"/>
        <end position="100"/>
    </location>
</feature>
<evidence type="ECO:0000256" key="10">
    <source>
        <dbReference type="ARBA" id="ARBA00023136"/>
    </source>
</evidence>
<keyword evidence="17" id="KW-1185">Reference proteome</keyword>
<dbReference type="Proteomes" id="UP000007648">
    <property type="component" value="Unassembled WGS sequence"/>
</dbReference>
<comment type="similarity">
    <text evidence="3">Belongs to the major facilitator superfamily. Monocarboxylate porter (TC 2.A.1.13) family.</text>
</comment>
<dbReference type="GO" id="GO:0015293">
    <property type="term" value="F:symporter activity"/>
    <property type="evidence" value="ECO:0007669"/>
    <property type="project" value="UniProtKB-KW"/>
</dbReference>
<reference evidence="16" key="2">
    <citation type="submission" date="2025-08" db="UniProtKB">
        <authorList>
            <consortium name="Ensembl"/>
        </authorList>
    </citation>
    <scope>IDENTIFICATION</scope>
</reference>
<feature type="transmembrane region" description="Helical" evidence="14">
    <location>
        <begin position="12"/>
        <end position="42"/>
    </location>
</feature>
<dbReference type="KEGG" id="shr:100923093"/>
<feature type="transmembrane region" description="Helical" evidence="14">
    <location>
        <begin position="249"/>
        <end position="268"/>
    </location>
</feature>
<keyword evidence="6 14" id="KW-0812">Transmembrane</keyword>
<dbReference type="CDD" id="cd17423">
    <property type="entry name" value="MFS_MCT11_13"/>
    <property type="match status" value="1"/>
</dbReference>
<feature type="transmembrane region" description="Helical" evidence="14">
    <location>
        <begin position="165"/>
        <end position="189"/>
    </location>
</feature>
<organism evidence="16 17">
    <name type="scientific">Sarcophilus harrisii</name>
    <name type="common">Tasmanian devil</name>
    <name type="synonym">Sarcophilus laniarius</name>
    <dbReference type="NCBI Taxonomy" id="9305"/>
    <lineage>
        <taxon>Eukaryota</taxon>
        <taxon>Metazoa</taxon>
        <taxon>Chordata</taxon>
        <taxon>Craniata</taxon>
        <taxon>Vertebrata</taxon>
        <taxon>Euteleostomi</taxon>
        <taxon>Mammalia</taxon>
        <taxon>Metatheria</taxon>
        <taxon>Dasyuromorphia</taxon>
        <taxon>Dasyuridae</taxon>
        <taxon>Sarcophilus</taxon>
    </lineage>
</organism>
<evidence type="ECO:0000256" key="8">
    <source>
        <dbReference type="ARBA" id="ARBA00022989"/>
    </source>
</evidence>
<evidence type="ECO:0000256" key="5">
    <source>
        <dbReference type="ARBA" id="ARBA00022475"/>
    </source>
</evidence>
<dbReference type="PANTHER" id="PTHR11360:SF19">
    <property type="entry name" value="MONOCARBOXYLATE TRANSPORTER 13"/>
    <property type="match status" value="1"/>
</dbReference>
<dbReference type="InterPro" id="IPR050327">
    <property type="entry name" value="Proton-linked_MCT"/>
</dbReference>
<feature type="transmembrane region" description="Helical" evidence="14">
    <location>
        <begin position="338"/>
        <end position="362"/>
    </location>
</feature>
<dbReference type="Gene3D" id="1.20.1250.20">
    <property type="entry name" value="MFS general substrate transporter like domains"/>
    <property type="match status" value="1"/>
</dbReference>
<dbReference type="SUPFAM" id="SSF103473">
    <property type="entry name" value="MFS general substrate transporter"/>
    <property type="match status" value="1"/>
</dbReference>
<evidence type="ECO:0000256" key="12">
    <source>
        <dbReference type="ARBA" id="ARBA00073869"/>
    </source>
</evidence>
<evidence type="ECO:0000256" key="9">
    <source>
        <dbReference type="ARBA" id="ARBA00023034"/>
    </source>
</evidence>
<feature type="domain" description="Major facilitator superfamily (MFS) profile" evidence="15">
    <location>
        <begin position="13"/>
        <end position="396"/>
    </location>
</feature>
<evidence type="ECO:0000256" key="6">
    <source>
        <dbReference type="ARBA" id="ARBA00022692"/>
    </source>
</evidence>
<dbReference type="GeneID" id="100923093"/>
<feature type="transmembrane region" description="Helical" evidence="14">
    <location>
        <begin position="306"/>
        <end position="326"/>
    </location>
</feature>
<dbReference type="InterPro" id="IPR011701">
    <property type="entry name" value="MFS"/>
</dbReference>
<evidence type="ECO:0000259" key="15">
    <source>
        <dbReference type="PROSITE" id="PS50850"/>
    </source>
</evidence>
<dbReference type="RefSeq" id="XP_003770766.1">
    <property type="nucleotide sequence ID" value="XM_003770718.4"/>
</dbReference>
<feature type="transmembrane region" description="Helical" evidence="14">
    <location>
        <begin position="139"/>
        <end position="159"/>
    </location>
</feature>
<proteinExistence type="inferred from homology"/>
<feature type="transmembrane region" description="Helical" evidence="14">
    <location>
        <begin position="106"/>
        <end position="127"/>
    </location>
</feature>
<evidence type="ECO:0000256" key="3">
    <source>
        <dbReference type="ARBA" id="ARBA00006727"/>
    </source>
</evidence>
<feature type="transmembrane region" description="Helical" evidence="14">
    <location>
        <begin position="216"/>
        <end position="237"/>
    </location>
</feature>
<dbReference type="FunFam" id="1.20.1250.20:FF:000163">
    <property type="entry name" value="Putative monocarboxylate transporter 13"/>
    <property type="match status" value="1"/>
</dbReference>
<evidence type="ECO:0000256" key="14">
    <source>
        <dbReference type="SAM" id="Phobius"/>
    </source>
</evidence>
<protein>
    <recommendedName>
        <fullName evidence="12">Monocarboxylate transporter 13</fullName>
    </recommendedName>
    <alternativeName>
        <fullName evidence="13">Solute carrier family 16 member 13</fullName>
    </alternativeName>
</protein>
<gene>
    <name evidence="16" type="primary">SLC16A13</name>
</gene>
<keyword evidence="5" id="KW-1003">Cell membrane</keyword>
<keyword evidence="10 14" id="KW-0472">Membrane</keyword>
<feature type="transmembrane region" description="Helical" evidence="14">
    <location>
        <begin position="374"/>
        <end position="400"/>
    </location>
</feature>
<evidence type="ECO:0000256" key="7">
    <source>
        <dbReference type="ARBA" id="ARBA00022847"/>
    </source>
</evidence>
<evidence type="ECO:0000256" key="4">
    <source>
        <dbReference type="ARBA" id="ARBA00022448"/>
    </source>
</evidence>